<evidence type="ECO:0000313" key="2">
    <source>
        <dbReference type="EMBL" id="ETN96653.1"/>
    </source>
</evidence>
<organism evidence="2 3">
    <name type="scientific">Zhouia amylolytica AD3</name>
    <dbReference type="NCBI Taxonomy" id="1286632"/>
    <lineage>
        <taxon>Bacteria</taxon>
        <taxon>Pseudomonadati</taxon>
        <taxon>Bacteroidota</taxon>
        <taxon>Flavobacteriia</taxon>
        <taxon>Flavobacteriales</taxon>
        <taxon>Flavobacteriaceae</taxon>
        <taxon>Zhouia</taxon>
    </lineage>
</organism>
<evidence type="ECO:0000313" key="3">
    <source>
        <dbReference type="Proteomes" id="UP000018850"/>
    </source>
</evidence>
<dbReference type="Proteomes" id="UP000018850">
    <property type="component" value="Unassembled WGS sequence"/>
</dbReference>
<dbReference type="RefSeq" id="WP_038260610.1">
    <property type="nucleotide sequence ID" value="NZ_AYXY01000001.1"/>
</dbReference>
<dbReference type="eggNOG" id="COG3070">
    <property type="taxonomic scope" value="Bacteria"/>
</dbReference>
<dbReference type="SUPFAM" id="SSF159894">
    <property type="entry name" value="YgaC/TfoX-N like"/>
    <property type="match status" value="1"/>
</dbReference>
<dbReference type="Pfam" id="PF04993">
    <property type="entry name" value="TfoX_N"/>
    <property type="match status" value="1"/>
</dbReference>
<reference evidence="3" key="1">
    <citation type="submission" date="2013-11" db="EMBL/GenBank/DDBJ databases">
        <title>Draft genome sequence from a member of Zhouia, isolated tidal flat.</title>
        <authorList>
            <person name="Jin H."/>
            <person name="Jeon C.O."/>
        </authorList>
    </citation>
    <scope>NUCLEOTIDE SEQUENCE [LARGE SCALE GENOMIC DNA]</scope>
    <source>
        <strain evidence="3">AD3</strain>
    </source>
</reference>
<dbReference type="EMBL" id="AYXY01000001">
    <property type="protein sequence ID" value="ETN96653.1"/>
    <property type="molecule type" value="Genomic_DNA"/>
</dbReference>
<dbReference type="AlphaFoldDB" id="W2URK2"/>
<comment type="caution">
    <text evidence="2">The sequence shown here is derived from an EMBL/GenBank/DDBJ whole genome shotgun (WGS) entry which is preliminary data.</text>
</comment>
<dbReference type="PATRIC" id="fig|1286632.3.peg.79"/>
<gene>
    <name evidence="2" type="ORF">P278_00790</name>
</gene>
<dbReference type="Gene3D" id="3.30.1460.30">
    <property type="entry name" value="YgaC/TfoX-N like chaperone"/>
    <property type="match status" value="1"/>
</dbReference>
<protein>
    <recommendedName>
        <fullName evidence="1">TfoX N-terminal domain-containing protein</fullName>
    </recommendedName>
</protein>
<feature type="domain" description="TfoX N-terminal" evidence="1">
    <location>
        <begin position="22"/>
        <end position="102"/>
    </location>
</feature>
<reference evidence="2 3" key="2">
    <citation type="journal article" date="2016" name="Genome Announc.">
        <title>Draft Genome Sequence of Zhouia amylolytica AD3, Isolated from Tidal Flat Sediment.</title>
        <authorList>
            <person name="Jia B."/>
            <person name="Jin H.M."/>
            <person name="Lee H.J."/>
            <person name="Jeon C.O."/>
        </authorList>
    </citation>
    <scope>NUCLEOTIDE SEQUENCE [LARGE SCALE GENOMIC DNA]</scope>
    <source>
        <strain evidence="2 3">AD3</strain>
    </source>
</reference>
<keyword evidence="3" id="KW-1185">Reference proteome</keyword>
<sequence>MAYDNFLADRIRLCLKEKHISFEEKKMMGGLCFMVEDKMCVGVVKDNLMARIDPDIYDKALQKKGCREMDFTGRPMKGFVFVEPEGIDLDQDLNYWIQLCLKYNPKAKSSKKKQP</sequence>
<dbReference type="InterPro" id="IPR007076">
    <property type="entry name" value="TfoX_N"/>
</dbReference>
<accession>W2URK2</accession>
<evidence type="ECO:0000259" key="1">
    <source>
        <dbReference type="Pfam" id="PF04993"/>
    </source>
</evidence>
<name>W2URK2_9FLAO</name>
<dbReference type="STRING" id="376730.SAMN04487906_2171"/>
<proteinExistence type="predicted"/>